<dbReference type="SMART" id="SM00066">
    <property type="entry name" value="GAL4"/>
    <property type="match status" value="1"/>
</dbReference>
<dbReference type="Gene3D" id="4.10.240.10">
    <property type="entry name" value="Zn(2)-C6 fungal-type DNA-binding domain"/>
    <property type="match status" value="1"/>
</dbReference>
<dbReference type="GO" id="GO:0008270">
    <property type="term" value="F:zinc ion binding"/>
    <property type="evidence" value="ECO:0007669"/>
    <property type="project" value="InterPro"/>
</dbReference>
<dbReference type="GO" id="GO:0006351">
    <property type="term" value="P:DNA-templated transcription"/>
    <property type="evidence" value="ECO:0007669"/>
    <property type="project" value="InterPro"/>
</dbReference>
<keyword evidence="3" id="KW-0539">Nucleus</keyword>
<dbReference type="AlphaFoldDB" id="A0A1L7WJ77"/>
<evidence type="ECO:0000259" key="5">
    <source>
        <dbReference type="PROSITE" id="PS50048"/>
    </source>
</evidence>
<protein>
    <recommendedName>
        <fullName evidence="5">Zn(2)-C6 fungal-type domain-containing protein</fullName>
    </recommendedName>
</protein>
<dbReference type="EMBL" id="FJOG01000003">
    <property type="protein sequence ID" value="CZR52806.1"/>
    <property type="molecule type" value="Genomic_DNA"/>
</dbReference>
<dbReference type="GO" id="GO:0000981">
    <property type="term" value="F:DNA-binding transcription factor activity, RNA polymerase II-specific"/>
    <property type="evidence" value="ECO:0007669"/>
    <property type="project" value="InterPro"/>
</dbReference>
<dbReference type="STRING" id="576137.A0A1L7WJ77"/>
<dbReference type="PROSITE" id="PS00463">
    <property type="entry name" value="ZN2_CY6_FUNGAL_1"/>
    <property type="match status" value="1"/>
</dbReference>
<evidence type="ECO:0000256" key="1">
    <source>
        <dbReference type="ARBA" id="ARBA00004123"/>
    </source>
</evidence>
<dbReference type="OrthoDB" id="1747771at2759"/>
<dbReference type="SUPFAM" id="SSF57701">
    <property type="entry name" value="Zn2/Cys6 DNA-binding domain"/>
    <property type="match status" value="1"/>
</dbReference>
<gene>
    <name evidence="6" type="ORF">PAC_02683</name>
</gene>
<keyword evidence="2" id="KW-0479">Metal-binding</keyword>
<dbReference type="Pfam" id="PF00172">
    <property type="entry name" value="Zn_clus"/>
    <property type="match status" value="1"/>
</dbReference>
<feature type="domain" description="Zn(2)-C6 fungal-type" evidence="5">
    <location>
        <begin position="14"/>
        <end position="45"/>
    </location>
</feature>
<dbReference type="InterPro" id="IPR001138">
    <property type="entry name" value="Zn2Cys6_DnaBD"/>
</dbReference>
<accession>A0A1L7WJ77</accession>
<feature type="region of interest" description="Disordered" evidence="4">
    <location>
        <begin position="617"/>
        <end position="648"/>
    </location>
</feature>
<evidence type="ECO:0000256" key="4">
    <source>
        <dbReference type="SAM" id="MobiDB-lite"/>
    </source>
</evidence>
<dbReference type="GO" id="GO:0003677">
    <property type="term" value="F:DNA binding"/>
    <property type="evidence" value="ECO:0007669"/>
    <property type="project" value="InterPro"/>
</dbReference>
<comment type="subcellular location">
    <subcellularLocation>
        <location evidence="1">Nucleus</location>
    </subcellularLocation>
</comment>
<evidence type="ECO:0000256" key="2">
    <source>
        <dbReference type="ARBA" id="ARBA00022723"/>
    </source>
</evidence>
<dbReference type="Pfam" id="PF04082">
    <property type="entry name" value="Fungal_trans"/>
    <property type="match status" value="1"/>
</dbReference>
<evidence type="ECO:0000313" key="7">
    <source>
        <dbReference type="Proteomes" id="UP000184330"/>
    </source>
</evidence>
<organism evidence="6 7">
    <name type="scientific">Phialocephala subalpina</name>
    <dbReference type="NCBI Taxonomy" id="576137"/>
    <lineage>
        <taxon>Eukaryota</taxon>
        <taxon>Fungi</taxon>
        <taxon>Dikarya</taxon>
        <taxon>Ascomycota</taxon>
        <taxon>Pezizomycotina</taxon>
        <taxon>Leotiomycetes</taxon>
        <taxon>Helotiales</taxon>
        <taxon>Mollisiaceae</taxon>
        <taxon>Phialocephala</taxon>
        <taxon>Phialocephala fortinii species complex</taxon>
    </lineage>
</organism>
<sequence length="707" mass="79413">MSQSIRDTQRVPRSCIECTRRKIKCSKTIPCTACVRRGESLSCAREIVRVNGKFKIAVDETPRTANGRQYEDLENENKGLHSRIQHLEALLLQKEQQSPRNLVATPNPESSSEVSLPQDDILHSFQGLHVDTPPSSQNLPADEGLSGEELLMLLPIRKSSEQITRFSLESLGWIHCALNAQDFMGQHERFWDALHPQRLDGLEDHSWMALYLSVLCVGSYFMYDEDADEIHFLQEGFSGHRGPVLGPASNQSISEIWYDAVLKELHHADFLGKTSLSTIQTIAILSLVHRNFGQATREYALLGVAINTARALNMDRLGHEEPTLYRPSTGPQWADRKTRELGRRLWWTLTICDWMMMPIRPSSITPGTFNTALSIESDGSHRDIILNSGNAAPFIPYSPLSYHLAVARVATIVQPYRNRTNPVSVEGISKSIQDLDLFDQTLPPHLSMADDSVSSVEPMYTSWIKTQRNLLVVLIESCRLTLCLAALPDILDTNADPFNLQYIGRQAAMKIIEQRRKEPSEFFAKFWGPRVGILSAGIYLVLDLLCFRAMKSLSEIETSLENVSFALQVLKNGAEAGQFGSQILERLLQLFHSWTADRVITKQMLLGVMAFAAHTPASQDQRPLDESSLHVPPDPRWSPHPQSGSTTQNAQLFDYGVSQIHPNGESIPELDLDFDGFDFDMFQHLSDSGMDWSTNALPHVFFGGELH</sequence>
<evidence type="ECO:0000313" key="6">
    <source>
        <dbReference type="EMBL" id="CZR52806.1"/>
    </source>
</evidence>
<dbReference type="InterPro" id="IPR036864">
    <property type="entry name" value="Zn2-C6_fun-type_DNA-bd_sf"/>
</dbReference>
<dbReference type="InterPro" id="IPR050613">
    <property type="entry name" value="Sec_Metabolite_Reg"/>
</dbReference>
<dbReference type="PANTHER" id="PTHR31001:SF90">
    <property type="entry name" value="CENTROMERE DNA-BINDING PROTEIN COMPLEX CBF3 SUBUNIT B"/>
    <property type="match status" value="1"/>
</dbReference>
<name>A0A1L7WJ77_9HELO</name>
<dbReference type="PANTHER" id="PTHR31001">
    <property type="entry name" value="UNCHARACTERIZED TRANSCRIPTIONAL REGULATORY PROTEIN"/>
    <property type="match status" value="1"/>
</dbReference>
<dbReference type="Proteomes" id="UP000184330">
    <property type="component" value="Unassembled WGS sequence"/>
</dbReference>
<evidence type="ECO:0000256" key="3">
    <source>
        <dbReference type="ARBA" id="ARBA00023242"/>
    </source>
</evidence>
<dbReference type="PROSITE" id="PS50048">
    <property type="entry name" value="ZN2_CY6_FUNGAL_2"/>
    <property type="match status" value="1"/>
</dbReference>
<dbReference type="CDD" id="cd12148">
    <property type="entry name" value="fungal_TF_MHR"/>
    <property type="match status" value="1"/>
</dbReference>
<reference evidence="6 7" key="1">
    <citation type="submission" date="2016-03" db="EMBL/GenBank/DDBJ databases">
        <authorList>
            <person name="Ploux O."/>
        </authorList>
    </citation>
    <scope>NUCLEOTIDE SEQUENCE [LARGE SCALE GENOMIC DNA]</scope>
    <source>
        <strain evidence="6 7">UAMH 11012</strain>
    </source>
</reference>
<proteinExistence type="predicted"/>
<dbReference type="InterPro" id="IPR007219">
    <property type="entry name" value="XnlR_reg_dom"/>
</dbReference>
<dbReference type="GO" id="GO:0005634">
    <property type="term" value="C:nucleus"/>
    <property type="evidence" value="ECO:0007669"/>
    <property type="project" value="UniProtKB-SubCell"/>
</dbReference>
<keyword evidence="7" id="KW-1185">Reference proteome</keyword>
<dbReference type="CDD" id="cd00067">
    <property type="entry name" value="GAL4"/>
    <property type="match status" value="1"/>
</dbReference>